<dbReference type="Pfam" id="PF23559">
    <property type="entry name" value="WHD_DRP"/>
    <property type="match status" value="1"/>
</dbReference>
<evidence type="ECO:0000259" key="10">
    <source>
        <dbReference type="Pfam" id="PF23559"/>
    </source>
</evidence>
<keyword evidence="6" id="KW-0067">ATP-binding</keyword>
<dbReference type="GO" id="GO:0043531">
    <property type="term" value="F:ADP binding"/>
    <property type="evidence" value="ECO:0007669"/>
    <property type="project" value="InterPro"/>
</dbReference>
<dbReference type="Gene3D" id="1.10.8.430">
    <property type="entry name" value="Helical domain of apoptotic protease-activating factors"/>
    <property type="match status" value="1"/>
</dbReference>
<dbReference type="InterPro" id="IPR027417">
    <property type="entry name" value="P-loop_NTPase"/>
</dbReference>
<evidence type="ECO:0000256" key="2">
    <source>
        <dbReference type="ARBA" id="ARBA00022614"/>
    </source>
</evidence>
<dbReference type="FunFam" id="1.10.8.430:FF:000003">
    <property type="entry name" value="Probable disease resistance protein At5g66910"/>
    <property type="match status" value="1"/>
</dbReference>
<evidence type="ECO:0000256" key="4">
    <source>
        <dbReference type="ARBA" id="ARBA00022741"/>
    </source>
</evidence>
<dbReference type="SUPFAM" id="SSF52540">
    <property type="entry name" value="P-loop containing nucleoside triphosphate hydrolases"/>
    <property type="match status" value="1"/>
</dbReference>
<evidence type="ECO:0000259" key="11">
    <source>
        <dbReference type="Pfam" id="PF23598"/>
    </source>
</evidence>
<reference evidence="13" key="1">
    <citation type="submission" date="2025-08" db="UniProtKB">
        <authorList>
            <consortium name="RefSeq"/>
        </authorList>
    </citation>
    <scope>IDENTIFICATION</scope>
    <source>
        <tissue evidence="13">Fruit stalk</tissue>
    </source>
</reference>
<evidence type="ECO:0000256" key="7">
    <source>
        <dbReference type="SAM" id="Coils"/>
    </source>
</evidence>
<proteinExistence type="inferred from homology"/>
<dbReference type="Pfam" id="PF00931">
    <property type="entry name" value="NB-ARC"/>
    <property type="match status" value="1"/>
</dbReference>
<dbReference type="PANTHER" id="PTHR33463">
    <property type="entry name" value="NB-ARC DOMAIN-CONTAINING PROTEIN-RELATED"/>
    <property type="match status" value="1"/>
</dbReference>
<feature type="domain" description="Disease resistance protein winged helix" evidence="10">
    <location>
        <begin position="417"/>
        <end position="482"/>
    </location>
</feature>
<dbReference type="GO" id="GO:0005524">
    <property type="term" value="F:ATP binding"/>
    <property type="evidence" value="ECO:0007669"/>
    <property type="project" value="UniProtKB-KW"/>
</dbReference>
<gene>
    <name evidence="13" type="primary">LOC111281139</name>
</gene>
<dbReference type="KEGG" id="dzi:111281139"/>
<organism evidence="12 13">
    <name type="scientific">Durio zibethinus</name>
    <name type="common">Durian</name>
    <dbReference type="NCBI Taxonomy" id="66656"/>
    <lineage>
        <taxon>Eukaryota</taxon>
        <taxon>Viridiplantae</taxon>
        <taxon>Streptophyta</taxon>
        <taxon>Embryophyta</taxon>
        <taxon>Tracheophyta</taxon>
        <taxon>Spermatophyta</taxon>
        <taxon>Magnoliopsida</taxon>
        <taxon>eudicotyledons</taxon>
        <taxon>Gunneridae</taxon>
        <taxon>Pentapetalae</taxon>
        <taxon>rosids</taxon>
        <taxon>malvids</taxon>
        <taxon>Malvales</taxon>
        <taxon>Malvaceae</taxon>
        <taxon>Helicteroideae</taxon>
        <taxon>Durio</taxon>
    </lineage>
</organism>
<evidence type="ECO:0000259" key="9">
    <source>
        <dbReference type="Pfam" id="PF23247"/>
    </source>
</evidence>
<dbReference type="InterPro" id="IPR042197">
    <property type="entry name" value="Apaf_helical"/>
</dbReference>
<dbReference type="FunFam" id="1.10.10.10:FF:000322">
    <property type="entry name" value="Probable disease resistance protein At1g63360"/>
    <property type="match status" value="1"/>
</dbReference>
<evidence type="ECO:0000313" key="13">
    <source>
        <dbReference type="RefSeq" id="XP_022724509.1"/>
    </source>
</evidence>
<keyword evidence="7" id="KW-0175">Coiled coil</keyword>
<name>A0A6P5X801_DURZI</name>
<feature type="domain" description="Disease resistance R13L4/SHOC-2-like LRR" evidence="11">
    <location>
        <begin position="517"/>
        <end position="675"/>
    </location>
</feature>
<dbReference type="SUPFAM" id="SSF52058">
    <property type="entry name" value="L domain-like"/>
    <property type="match status" value="1"/>
</dbReference>
<accession>A0A6P5X801</accession>
<dbReference type="Proteomes" id="UP000515121">
    <property type="component" value="Unplaced"/>
</dbReference>
<dbReference type="OrthoDB" id="664960at2759"/>
<dbReference type="RefSeq" id="XP_022724509.1">
    <property type="nucleotide sequence ID" value="XM_022868774.1"/>
</dbReference>
<dbReference type="InterPro" id="IPR058922">
    <property type="entry name" value="WHD_DRP"/>
</dbReference>
<dbReference type="InterPro" id="IPR032675">
    <property type="entry name" value="LRR_dom_sf"/>
</dbReference>
<feature type="domain" description="Disease resistance protein At4g27190-like leucine-rich repeats" evidence="9">
    <location>
        <begin position="750"/>
        <end position="860"/>
    </location>
</feature>
<dbReference type="Gene3D" id="1.10.10.10">
    <property type="entry name" value="Winged helix-like DNA-binding domain superfamily/Winged helix DNA-binding domain"/>
    <property type="match status" value="1"/>
</dbReference>
<dbReference type="PRINTS" id="PR00364">
    <property type="entry name" value="DISEASERSIST"/>
</dbReference>
<evidence type="ECO:0000256" key="3">
    <source>
        <dbReference type="ARBA" id="ARBA00022737"/>
    </source>
</evidence>
<dbReference type="InterPro" id="IPR036388">
    <property type="entry name" value="WH-like_DNA-bd_sf"/>
</dbReference>
<dbReference type="InterPro" id="IPR050905">
    <property type="entry name" value="Plant_NBS-LRR"/>
</dbReference>
<keyword evidence="3" id="KW-0677">Repeat</keyword>
<dbReference type="FunFam" id="3.40.50.300:FF:001091">
    <property type="entry name" value="Probable disease resistance protein At1g61300"/>
    <property type="match status" value="1"/>
</dbReference>
<evidence type="ECO:0000313" key="12">
    <source>
        <dbReference type="Proteomes" id="UP000515121"/>
    </source>
</evidence>
<dbReference type="InterPro" id="IPR002182">
    <property type="entry name" value="NB-ARC"/>
</dbReference>
<dbReference type="GeneID" id="111281139"/>
<evidence type="ECO:0000259" key="8">
    <source>
        <dbReference type="Pfam" id="PF00931"/>
    </source>
</evidence>
<sequence>MGNIFSISASCDTVITRCCDCVAGQAQFVCKLEENVEALKIALAELTDLRNDVIRRVKIAEDQQQLKRLDQVQGWLSRAETLINGAHLLIEQSPQEIKKLCVGGCFSMSPKSNLKFGKQITKMLRDVVDHKSKGVFDKVAEEEPTPLVTERPTEHTVGLESTFDKAWSILEAEQVGIVGLYGMGGVGKTTLLNKINNKFCEPPNRFHVVIWIVVSKGFYIGKIQDDIAKRVGIADGTWQDKTPEEKALNIFRVLKEKKFVLLLDDIWERVDLSKVGIPLPTQKNGSKLVFTTRSIKVCGQMEAQKKIEVRCLPEEKAWELFQEKVGEETLDSNPCIRELAHELAKECGGLPLALVTIARAMACKNKVEEWKDAIEVCRRSSASVFPEMGEEVYPLLKFSFDSLPNDMFRTCLLYCSLFSEDYPIDKEKLIDFWIGEGFLDGHGNTSLARNQGHQMIGSLLHACLLEEINEFRIKMHDVIRDMSLWIACECEEEKWRFFVQAGYQLTKLPEVQNWGSIRRMSLMKNRIENLVEAPNCRDLQTLFLNGNQLKVINNDFFQFMCGLKVLNLSGNRGIEELPVGISKLVSLECLDLSYTGIRQLPIELKALEKLKCLNLEYSESTIRIPRQLISTFSKLQVLRMFRCYSLGQEVEDNSECLVEELKCLNHLNVLTVNTTSALGLDSLLRTERLCSCTLAIQLLLVKDSKRLNILSLANMKSLEFLDLGKSESLEEVEMEWGGLGRMIKAQSHIETSVIASKHCFQSLREVFIYECSKLKDITWLILAPNLRQFNVVDCNNMEEIINKRKLSQVAELVETLTLFGKLESLFLQYLPELKSIYWDTLPFSCLKEIYVHRCPKLKRLPLNSNSAKENKISIRGEKEWWKELQWEDECALNDFLPCFTGIHFPSHV</sequence>
<dbReference type="PANTHER" id="PTHR33463:SF220">
    <property type="entry name" value="NB-ARC DOMAIN-CONTAINING PROTEIN"/>
    <property type="match status" value="1"/>
</dbReference>
<dbReference type="InterPro" id="IPR055414">
    <property type="entry name" value="LRR_R13L4/SHOC2-like"/>
</dbReference>
<dbReference type="Gene3D" id="3.40.50.300">
    <property type="entry name" value="P-loop containing nucleotide triphosphate hydrolases"/>
    <property type="match status" value="1"/>
</dbReference>
<evidence type="ECO:0000256" key="6">
    <source>
        <dbReference type="ARBA" id="ARBA00022840"/>
    </source>
</evidence>
<dbReference type="Pfam" id="PF23598">
    <property type="entry name" value="LRR_14"/>
    <property type="match status" value="1"/>
</dbReference>
<keyword evidence="12" id="KW-1185">Reference proteome</keyword>
<feature type="domain" description="NB-ARC" evidence="8">
    <location>
        <begin position="160"/>
        <end position="330"/>
    </location>
</feature>
<dbReference type="InterPro" id="IPR057135">
    <property type="entry name" value="At4g27190-like_LRR"/>
</dbReference>
<dbReference type="Gene3D" id="3.80.10.10">
    <property type="entry name" value="Ribonuclease Inhibitor"/>
    <property type="match status" value="2"/>
</dbReference>
<keyword evidence="5" id="KW-0611">Plant defense</keyword>
<evidence type="ECO:0000256" key="5">
    <source>
        <dbReference type="ARBA" id="ARBA00022821"/>
    </source>
</evidence>
<keyword evidence="4" id="KW-0547">Nucleotide-binding</keyword>
<keyword evidence="2" id="KW-0433">Leucine-rich repeat</keyword>
<comment type="similarity">
    <text evidence="1">Belongs to the disease resistance NB-LRR family.</text>
</comment>
<protein>
    <submittedName>
        <fullName evidence="13">Probable disease resistance protein At1g12280 isoform X1</fullName>
    </submittedName>
</protein>
<dbReference type="GO" id="GO:0006952">
    <property type="term" value="P:defense response"/>
    <property type="evidence" value="ECO:0007669"/>
    <property type="project" value="UniProtKB-KW"/>
</dbReference>
<dbReference type="AlphaFoldDB" id="A0A6P5X801"/>
<feature type="coiled-coil region" evidence="7">
    <location>
        <begin position="32"/>
        <end position="63"/>
    </location>
</feature>
<dbReference type="Pfam" id="PF23247">
    <property type="entry name" value="LRR_RPS2"/>
    <property type="match status" value="1"/>
</dbReference>
<evidence type="ECO:0000256" key="1">
    <source>
        <dbReference type="ARBA" id="ARBA00008894"/>
    </source>
</evidence>